<protein>
    <submittedName>
        <fullName evidence="1">Uncharacterized protein</fullName>
    </submittedName>
</protein>
<dbReference type="InParanoid" id="A0A067P9R4"/>
<keyword evidence="2" id="KW-1185">Reference proteome</keyword>
<evidence type="ECO:0000313" key="1">
    <source>
        <dbReference type="EMBL" id="KDQ51663.1"/>
    </source>
</evidence>
<dbReference type="Proteomes" id="UP000027265">
    <property type="component" value="Unassembled WGS sequence"/>
</dbReference>
<evidence type="ECO:0000313" key="2">
    <source>
        <dbReference type="Proteomes" id="UP000027265"/>
    </source>
</evidence>
<sequence length="160" mass="18266">MPAQQPRIVFEFDDGDNLAVVNHFNETHSIADDDSSFVADQPGPGRTLDKALTIMGRRLENALSGISERFGNGPNATMDRCLVAFDHALHSRYEWLGGPVRSSKFLRRPPPLDQLLDDVFSKSYLWKWLEMCEDRVFINSCQKLISYLLYVLIPLPLIQR</sequence>
<dbReference type="HOGENOM" id="CLU_122017_0_0_1"/>
<dbReference type="EMBL" id="KL197746">
    <property type="protein sequence ID" value="KDQ51663.1"/>
    <property type="molecule type" value="Genomic_DNA"/>
</dbReference>
<gene>
    <name evidence="1" type="ORF">JAAARDRAFT_501583</name>
</gene>
<proteinExistence type="predicted"/>
<organism evidence="1 2">
    <name type="scientific">Jaapia argillacea MUCL 33604</name>
    <dbReference type="NCBI Taxonomy" id="933084"/>
    <lineage>
        <taxon>Eukaryota</taxon>
        <taxon>Fungi</taxon>
        <taxon>Dikarya</taxon>
        <taxon>Basidiomycota</taxon>
        <taxon>Agaricomycotina</taxon>
        <taxon>Agaricomycetes</taxon>
        <taxon>Agaricomycetidae</taxon>
        <taxon>Jaapiales</taxon>
        <taxon>Jaapiaceae</taxon>
        <taxon>Jaapia</taxon>
    </lineage>
</organism>
<reference evidence="2" key="1">
    <citation type="journal article" date="2014" name="Proc. Natl. Acad. Sci. U.S.A.">
        <title>Extensive sampling of basidiomycete genomes demonstrates inadequacy of the white-rot/brown-rot paradigm for wood decay fungi.</title>
        <authorList>
            <person name="Riley R."/>
            <person name="Salamov A.A."/>
            <person name="Brown D.W."/>
            <person name="Nagy L.G."/>
            <person name="Floudas D."/>
            <person name="Held B.W."/>
            <person name="Levasseur A."/>
            <person name="Lombard V."/>
            <person name="Morin E."/>
            <person name="Otillar R."/>
            <person name="Lindquist E.A."/>
            <person name="Sun H."/>
            <person name="LaButti K.M."/>
            <person name="Schmutz J."/>
            <person name="Jabbour D."/>
            <person name="Luo H."/>
            <person name="Baker S.E."/>
            <person name="Pisabarro A.G."/>
            <person name="Walton J.D."/>
            <person name="Blanchette R.A."/>
            <person name="Henrissat B."/>
            <person name="Martin F."/>
            <person name="Cullen D."/>
            <person name="Hibbett D.S."/>
            <person name="Grigoriev I.V."/>
        </authorList>
    </citation>
    <scope>NUCLEOTIDE SEQUENCE [LARGE SCALE GENOMIC DNA]</scope>
    <source>
        <strain evidence="2">MUCL 33604</strain>
    </source>
</reference>
<dbReference type="AlphaFoldDB" id="A0A067P9R4"/>
<accession>A0A067P9R4</accession>
<name>A0A067P9R4_9AGAM</name>